<evidence type="ECO:0000313" key="3">
    <source>
        <dbReference type="Proteomes" id="UP001458880"/>
    </source>
</evidence>
<dbReference type="AlphaFoldDB" id="A0AAW1LX84"/>
<feature type="signal peptide" evidence="1">
    <location>
        <begin position="1"/>
        <end position="23"/>
    </location>
</feature>
<gene>
    <name evidence="2" type="ORF">QE152_g8745</name>
</gene>
<comment type="caution">
    <text evidence="2">The sequence shown here is derived from an EMBL/GenBank/DDBJ whole genome shotgun (WGS) entry which is preliminary data.</text>
</comment>
<sequence>MEHLPVASCVLLLLCSICVITEQASHAGLKLQAASPFWFGPRLGRSKRNQLHPDIYSLSILTCEDVEEYVKMIPWDLVTKCMITEGKRDIKSRMNGYVPRLGRESGEEFISSGSPGAAEKYIDNSAAFRETISSNSPPFAPRLG</sequence>
<name>A0AAW1LX84_POPJA</name>
<dbReference type="Proteomes" id="UP001458880">
    <property type="component" value="Unassembled WGS sequence"/>
</dbReference>
<protein>
    <submittedName>
        <fullName evidence="2">Uncharacterized protein</fullName>
    </submittedName>
</protein>
<evidence type="ECO:0000256" key="1">
    <source>
        <dbReference type="SAM" id="SignalP"/>
    </source>
</evidence>
<reference evidence="2 3" key="1">
    <citation type="journal article" date="2024" name="BMC Genomics">
        <title>De novo assembly and annotation of Popillia japonica's genome with initial clues to its potential as an invasive pest.</title>
        <authorList>
            <person name="Cucini C."/>
            <person name="Boschi S."/>
            <person name="Funari R."/>
            <person name="Cardaioli E."/>
            <person name="Iannotti N."/>
            <person name="Marturano G."/>
            <person name="Paoli F."/>
            <person name="Bruttini M."/>
            <person name="Carapelli A."/>
            <person name="Frati F."/>
            <person name="Nardi F."/>
        </authorList>
    </citation>
    <scope>NUCLEOTIDE SEQUENCE [LARGE SCALE GENOMIC DNA]</scope>
    <source>
        <strain evidence="2">DMR45628</strain>
    </source>
</reference>
<accession>A0AAW1LX84</accession>
<evidence type="ECO:0000313" key="2">
    <source>
        <dbReference type="EMBL" id="KAK9739750.1"/>
    </source>
</evidence>
<dbReference type="EMBL" id="JASPKY010000071">
    <property type="protein sequence ID" value="KAK9739750.1"/>
    <property type="molecule type" value="Genomic_DNA"/>
</dbReference>
<organism evidence="2 3">
    <name type="scientific">Popillia japonica</name>
    <name type="common">Japanese beetle</name>
    <dbReference type="NCBI Taxonomy" id="7064"/>
    <lineage>
        <taxon>Eukaryota</taxon>
        <taxon>Metazoa</taxon>
        <taxon>Ecdysozoa</taxon>
        <taxon>Arthropoda</taxon>
        <taxon>Hexapoda</taxon>
        <taxon>Insecta</taxon>
        <taxon>Pterygota</taxon>
        <taxon>Neoptera</taxon>
        <taxon>Endopterygota</taxon>
        <taxon>Coleoptera</taxon>
        <taxon>Polyphaga</taxon>
        <taxon>Scarabaeiformia</taxon>
        <taxon>Scarabaeidae</taxon>
        <taxon>Rutelinae</taxon>
        <taxon>Popillia</taxon>
    </lineage>
</organism>
<feature type="chain" id="PRO_5043351476" evidence="1">
    <location>
        <begin position="24"/>
        <end position="144"/>
    </location>
</feature>
<proteinExistence type="predicted"/>
<keyword evidence="1" id="KW-0732">Signal</keyword>
<keyword evidence="3" id="KW-1185">Reference proteome</keyword>